<dbReference type="Proteomes" id="UP000499080">
    <property type="component" value="Unassembled WGS sequence"/>
</dbReference>
<proteinExistence type="predicted"/>
<sequence length="241" mass="27003">MSRFQATRALVWDAPRPFEPRSDEETTPGLHPLSKLPHHTVMFSLPASTVSTRKRVQFLSCQPQTTGQLHLVVVKETFARIIASCRKATTMHRNQYLSESAYGVDFEEIRGQHTTTPIGDVPPPTYDLTCSRYRTFTTDVQWKRVPSLETSGSETDTLPLGHYGPKLRASSEKDAISYKNNSIPFMKPSCDVPKGEFQTTMDVRGSGTAEREDRLAPPSLLERYMATANNPLRSAGDSIRE</sequence>
<gene>
    <name evidence="2" type="ORF">AVEN_106027_1</name>
</gene>
<evidence type="ECO:0000256" key="1">
    <source>
        <dbReference type="SAM" id="MobiDB-lite"/>
    </source>
</evidence>
<name>A0A4Y2NK59_ARAVE</name>
<organism evidence="2 3">
    <name type="scientific">Araneus ventricosus</name>
    <name type="common">Orbweaver spider</name>
    <name type="synonym">Epeira ventricosa</name>
    <dbReference type="NCBI Taxonomy" id="182803"/>
    <lineage>
        <taxon>Eukaryota</taxon>
        <taxon>Metazoa</taxon>
        <taxon>Ecdysozoa</taxon>
        <taxon>Arthropoda</taxon>
        <taxon>Chelicerata</taxon>
        <taxon>Arachnida</taxon>
        <taxon>Araneae</taxon>
        <taxon>Araneomorphae</taxon>
        <taxon>Entelegynae</taxon>
        <taxon>Araneoidea</taxon>
        <taxon>Araneidae</taxon>
        <taxon>Araneus</taxon>
    </lineage>
</organism>
<evidence type="ECO:0000313" key="2">
    <source>
        <dbReference type="EMBL" id="GBN39681.1"/>
    </source>
</evidence>
<protein>
    <submittedName>
        <fullName evidence="2">Uncharacterized protein</fullName>
    </submittedName>
</protein>
<evidence type="ECO:0000313" key="3">
    <source>
        <dbReference type="Proteomes" id="UP000499080"/>
    </source>
</evidence>
<accession>A0A4Y2NK59</accession>
<feature type="region of interest" description="Disordered" evidence="1">
    <location>
        <begin position="202"/>
        <end position="241"/>
    </location>
</feature>
<feature type="region of interest" description="Disordered" evidence="1">
    <location>
        <begin position="15"/>
        <end position="35"/>
    </location>
</feature>
<dbReference type="EMBL" id="BGPR01009388">
    <property type="protein sequence ID" value="GBN39681.1"/>
    <property type="molecule type" value="Genomic_DNA"/>
</dbReference>
<comment type="caution">
    <text evidence="2">The sequence shown here is derived from an EMBL/GenBank/DDBJ whole genome shotgun (WGS) entry which is preliminary data.</text>
</comment>
<reference evidence="2 3" key="1">
    <citation type="journal article" date="2019" name="Sci. Rep.">
        <title>Orb-weaving spider Araneus ventricosus genome elucidates the spidroin gene catalogue.</title>
        <authorList>
            <person name="Kono N."/>
            <person name="Nakamura H."/>
            <person name="Ohtoshi R."/>
            <person name="Moran D.A.P."/>
            <person name="Shinohara A."/>
            <person name="Yoshida Y."/>
            <person name="Fujiwara M."/>
            <person name="Mori M."/>
            <person name="Tomita M."/>
            <person name="Arakawa K."/>
        </authorList>
    </citation>
    <scope>NUCLEOTIDE SEQUENCE [LARGE SCALE GENOMIC DNA]</scope>
</reference>
<keyword evidence="3" id="KW-1185">Reference proteome</keyword>
<dbReference type="AlphaFoldDB" id="A0A4Y2NK59"/>